<evidence type="ECO:0000313" key="1">
    <source>
        <dbReference type="EMBL" id="GJN11647.1"/>
    </source>
</evidence>
<dbReference type="AlphaFoldDB" id="A0AAV5DMT8"/>
<keyword evidence="2" id="KW-1185">Reference proteome</keyword>
<sequence>MHAVVAVVSNKSFPHSRQLVGDISPSTLGSGGNVAVAAVVAALSTGDLLAFMDWGGASPDATLHAVWSRLCRRGLHGMLDLLYDRDPSSSSCSFSSASSISSS</sequence>
<evidence type="ECO:0000313" key="2">
    <source>
        <dbReference type="Proteomes" id="UP001054889"/>
    </source>
</evidence>
<protein>
    <submittedName>
        <fullName evidence="1">Uncharacterized protein</fullName>
    </submittedName>
</protein>
<dbReference type="EMBL" id="BQKI01000018">
    <property type="protein sequence ID" value="GJN11647.1"/>
    <property type="molecule type" value="Genomic_DNA"/>
</dbReference>
<accession>A0AAV5DMT8</accession>
<reference evidence="1" key="1">
    <citation type="journal article" date="2018" name="DNA Res.">
        <title>Multiple hybrid de novo genome assembly of finger millet, an orphan allotetraploid crop.</title>
        <authorList>
            <person name="Hatakeyama M."/>
            <person name="Aluri S."/>
            <person name="Balachadran M.T."/>
            <person name="Sivarajan S.R."/>
            <person name="Patrignani A."/>
            <person name="Gruter S."/>
            <person name="Poveda L."/>
            <person name="Shimizu-Inatsugi R."/>
            <person name="Baeten J."/>
            <person name="Francoijs K.J."/>
            <person name="Nataraja K.N."/>
            <person name="Reddy Y.A.N."/>
            <person name="Phadnis S."/>
            <person name="Ravikumar R.L."/>
            <person name="Schlapbach R."/>
            <person name="Sreeman S.M."/>
            <person name="Shimizu K.K."/>
        </authorList>
    </citation>
    <scope>NUCLEOTIDE SEQUENCE</scope>
</reference>
<reference evidence="1" key="2">
    <citation type="submission" date="2021-12" db="EMBL/GenBank/DDBJ databases">
        <title>Resequencing data analysis of finger millet.</title>
        <authorList>
            <person name="Hatakeyama M."/>
            <person name="Aluri S."/>
            <person name="Balachadran M.T."/>
            <person name="Sivarajan S.R."/>
            <person name="Poveda L."/>
            <person name="Shimizu-Inatsugi R."/>
            <person name="Schlapbach R."/>
            <person name="Sreeman S.M."/>
            <person name="Shimizu K.K."/>
        </authorList>
    </citation>
    <scope>NUCLEOTIDE SEQUENCE</scope>
</reference>
<comment type="caution">
    <text evidence="1">The sequence shown here is derived from an EMBL/GenBank/DDBJ whole genome shotgun (WGS) entry which is preliminary data.</text>
</comment>
<organism evidence="1 2">
    <name type="scientific">Eleusine coracana subsp. coracana</name>
    <dbReference type="NCBI Taxonomy" id="191504"/>
    <lineage>
        <taxon>Eukaryota</taxon>
        <taxon>Viridiplantae</taxon>
        <taxon>Streptophyta</taxon>
        <taxon>Embryophyta</taxon>
        <taxon>Tracheophyta</taxon>
        <taxon>Spermatophyta</taxon>
        <taxon>Magnoliopsida</taxon>
        <taxon>Liliopsida</taxon>
        <taxon>Poales</taxon>
        <taxon>Poaceae</taxon>
        <taxon>PACMAD clade</taxon>
        <taxon>Chloridoideae</taxon>
        <taxon>Cynodonteae</taxon>
        <taxon>Eleusininae</taxon>
        <taxon>Eleusine</taxon>
    </lineage>
</organism>
<gene>
    <name evidence="1" type="primary">ga29850</name>
    <name evidence="1" type="ORF">PR202_ga29850</name>
</gene>
<name>A0AAV5DMT8_ELECO</name>
<proteinExistence type="predicted"/>
<dbReference type="Proteomes" id="UP001054889">
    <property type="component" value="Unassembled WGS sequence"/>
</dbReference>